<organism evidence="1 2">
    <name type="scientific">Piedraia hortae CBS 480.64</name>
    <dbReference type="NCBI Taxonomy" id="1314780"/>
    <lineage>
        <taxon>Eukaryota</taxon>
        <taxon>Fungi</taxon>
        <taxon>Dikarya</taxon>
        <taxon>Ascomycota</taxon>
        <taxon>Pezizomycotina</taxon>
        <taxon>Dothideomycetes</taxon>
        <taxon>Dothideomycetidae</taxon>
        <taxon>Capnodiales</taxon>
        <taxon>Piedraiaceae</taxon>
        <taxon>Piedraia</taxon>
    </lineage>
</organism>
<reference evidence="1" key="1">
    <citation type="journal article" date="2020" name="Stud. Mycol.">
        <title>101 Dothideomycetes genomes: a test case for predicting lifestyles and emergence of pathogens.</title>
        <authorList>
            <person name="Haridas S."/>
            <person name="Albert R."/>
            <person name="Binder M."/>
            <person name="Bloem J."/>
            <person name="Labutti K."/>
            <person name="Salamov A."/>
            <person name="Andreopoulos B."/>
            <person name="Baker S."/>
            <person name="Barry K."/>
            <person name="Bills G."/>
            <person name="Bluhm B."/>
            <person name="Cannon C."/>
            <person name="Castanera R."/>
            <person name="Culley D."/>
            <person name="Daum C."/>
            <person name="Ezra D."/>
            <person name="Gonzalez J."/>
            <person name="Henrissat B."/>
            <person name="Kuo A."/>
            <person name="Liang C."/>
            <person name="Lipzen A."/>
            <person name="Lutzoni F."/>
            <person name="Magnuson J."/>
            <person name="Mondo S."/>
            <person name="Nolan M."/>
            <person name="Ohm R."/>
            <person name="Pangilinan J."/>
            <person name="Park H.-J."/>
            <person name="Ramirez L."/>
            <person name="Alfaro M."/>
            <person name="Sun H."/>
            <person name="Tritt A."/>
            <person name="Yoshinaga Y."/>
            <person name="Zwiers L.-H."/>
            <person name="Turgeon B."/>
            <person name="Goodwin S."/>
            <person name="Spatafora J."/>
            <person name="Crous P."/>
            <person name="Grigoriev I."/>
        </authorList>
    </citation>
    <scope>NUCLEOTIDE SEQUENCE</scope>
    <source>
        <strain evidence="1">CBS 480.64</strain>
    </source>
</reference>
<dbReference type="Proteomes" id="UP000799421">
    <property type="component" value="Unassembled WGS sequence"/>
</dbReference>
<gene>
    <name evidence="1" type="ORF">K470DRAFT_266181</name>
</gene>
<proteinExistence type="predicted"/>
<dbReference type="AlphaFoldDB" id="A0A6A7BSR3"/>
<accession>A0A6A7BSR3</accession>
<sequence>MHQVEALLRPPIFLLLHNARLSARFYSYSKKYIRYTTDVEHESGIDLAASDVCFTSRAVGGLDNFSRPRHDHEDTGIQRRDYCKRGIRYPTIRDRVASYGSFKPSGGLFLTPYRTKRNSITNAAKSSEDSHQDLMTRFHTFSHQLEKRGTLAIDSAETILNSDLLEKQRSIQLHQSSSRWYWRNGVNPSPADYPTNRLLAEAHDFNA</sequence>
<keyword evidence="2" id="KW-1185">Reference proteome</keyword>
<evidence type="ECO:0000313" key="2">
    <source>
        <dbReference type="Proteomes" id="UP000799421"/>
    </source>
</evidence>
<name>A0A6A7BSR3_9PEZI</name>
<dbReference type="EMBL" id="MU006013">
    <property type="protein sequence ID" value="KAF2858291.1"/>
    <property type="molecule type" value="Genomic_DNA"/>
</dbReference>
<protein>
    <submittedName>
        <fullName evidence="1">Uncharacterized protein</fullName>
    </submittedName>
</protein>
<evidence type="ECO:0000313" key="1">
    <source>
        <dbReference type="EMBL" id="KAF2858291.1"/>
    </source>
</evidence>